<dbReference type="EMBL" id="JAACNO010000390">
    <property type="protein sequence ID" value="KAF4147901.1"/>
    <property type="molecule type" value="Genomic_DNA"/>
</dbReference>
<comment type="caution">
    <text evidence="1">The sequence shown here is derived from an EMBL/GenBank/DDBJ whole genome shotgun (WGS) entry which is preliminary data.</text>
</comment>
<evidence type="ECO:0000313" key="1">
    <source>
        <dbReference type="EMBL" id="KAF4147901.1"/>
    </source>
</evidence>
<evidence type="ECO:0000313" key="2">
    <source>
        <dbReference type="Proteomes" id="UP000704712"/>
    </source>
</evidence>
<organism evidence="1 2">
    <name type="scientific">Phytophthora infestans</name>
    <name type="common">Potato late blight agent</name>
    <name type="synonym">Botrytis infestans</name>
    <dbReference type="NCBI Taxonomy" id="4787"/>
    <lineage>
        <taxon>Eukaryota</taxon>
        <taxon>Sar</taxon>
        <taxon>Stramenopiles</taxon>
        <taxon>Oomycota</taxon>
        <taxon>Peronosporomycetes</taxon>
        <taxon>Peronosporales</taxon>
        <taxon>Peronosporaceae</taxon>
        <taxon>Phytophthora</taxon>
    </lineage>
</organism>
<proteinExistence type="predicted"/>
<dbReference type="AlphaFoldDB" id="A0A8S9V4V2"/>
<reference evidence="1" key="1">
    <citation type="submission" date="2020-03" db="EMBL/GenBank/DDBJ databases">
        <title>Hybrid Assembly of Korean Phytophthora infestans isolates.</title>
        <authorList>
            <person name="Prokchorchik M."/>
            <person name="Lee Y."/>
            <person name="Seo J."/>
            <person name="Cho J.-H."/>
            <person name="Park Y.-E."/>
            <person name="Jang D.-C."/>
            <person name="Im J.-S."/>
            <person name="Choi J.-G."/>
            <person name="Park H.-J."/>
            <person name="Lee G.-B."/>
            <person name="Lee Y.-G."/>
            <person name="Hong S.-Y."/>
            <person name="Cho K."/>
            <person name="Sohn K.H."/>
        </authorList>
    </citation>
    <scope>NUCLEOTIDE SEQUENCE</scope>
    <source>
        <strain evidence="1">KR_2_A2</strain>
    </source>
</reference>
<sequence>MANPIAAITRLDALRGNVVRLECPHELPERVWDGPIYTRLREARHIQPGHRSPFVINDSSRRPGWVCDLIHQRYDPNESSVPSAVDTEEGLADVVNPYSRLTGPSEDLSRELRDRPLLLLFRSSLAGATEHPVAAIPTAARRGSDPGGRSWLFPSASDSELQRLLRDAFVPRGSDTSVDFGISAISLATEFGRVISINSLEYTRTYIDRRVSTSRVDEDADSDSESATDILATGMSCGRPLPRDLLRIVSLDTPLRLGLPNEEQWISADTRGIIQQRGAAPADPGLPSVGTVAEAPPVTVAAGEAVVATLMSLAQATQQMVATTQQLPLVDSARVATVDVLDNAAVQAHGGETATDQEIGSGARLDVTQATIEAEAEAATTFNRIDGHSENPVALSRLGDRHRVIIVGAHIGNGTASIATAIVNALDIVIAHGGVLDTRTDKYEWIGIISDRSAMLILTRLVSWTYGTQEEVTFNGLTPIPVRSFSTFMIKTDVAHAMEISYNHTTSQN</sequence>
<protein>
    <submittedName>
        <fullName evidence="1">Uncharacterized protein</fullName>
    </submittedName>
</protein>
<gene>
    <name evidence="1" type="ORF">GN958_ATG02863</name>
</gene>
<dbReference type="Proteomes" id="UP000704712">
    <property type="component" value="Unassembled WGS sequence"/>
</dbReference>
<accession>A0A8S9V4V2</accession>
<name>A0A8S9V4V2_PHYIN</name>